<comment type="caution">
    <text evidence="2">The sequence shown here is derived from an EMBL/GenBank/DDBJ whole genome shotgun (WGS) entry which is preliminary data.</text>
</comment>
<evidence type="ECO:0000313" key="3">
    <source>
        <dbReference type="Proteomes" id="UP001370490"/>
    </source>
</evidence>
<keyword evidence="2" id="KW-0547">Nucleotide-binding</keyword>
<dbReference type="InterPro" id="IPR049163">
    <property type="entry name" value="Pif1-like_2B_dom"/>
</dbReference>
<sequence>MILLVESRNNPIPAIVEAVYPDFLNQYVKADYLKDDVLYNTESLNAYTFPGIPNHVLKLKIGVVFMLLRNISQSSGLCNGTRLIVTQLCSNVIEASIVSGSNLVVKNGCALARRRIESGHNTKDSSNMELHHTTSQQVIGLTFLDTDENVKGCYSVHIKETDAHLFRTKLIEGSVYEISKFQFPRPKIRYMSICKELLILFNSVTKIREVQKNIDLYPHHYINFVSDGTLSHMANSNEYLIGSLYLSTTTATNIYVNLNILQTVELQLRYATEDSNVKLCIEDILQPWQMGEIKEAAIKGPLNFNLAVIREYSITA</sequence>
<dbReference type="GO" id="GO:0004386">
    <property type="term" value="F:helicase activity"/>
    <property type="evidence" value="ECO:0007669"/>
    <property type="project" value="UniProtKB-KW"/>
</dbReference>
<gene>
    <name evidence="2" type="ORF">RJ641_003435</name>
</gene>
<dbReference type="EMBL" id="JBAMMX010000011">
    <property type="protein sequence ID" value="KAK6931642.1"/>
    <property type="molecule type" value="Genomic_DNA"/>
</dbReference>
<keyword evidence="2" id="KW-0347">Helicase</keyword>
<evidence type="ECO:0000313" key="2">
    <source>
        <dbReference type="EMBL" id="KAK6931642.1"/>
    </source>
</evidence>
<dbReference type="PANTHER" id="PTHR10492">
    <property type="match status" value="1"/>
</dbReference>
<organism evidence="2 3">
    <name type="scientific">Dillenia turbinata</name>
    <dbReference type="NCBI Taxonomy" id="194707"/>
    <lineage>
        <taxon>Eukaryota</taxon>
        <taxon>Viridiplantae</taxon>
        <taxon>Streptophyta</taxon>
        <taxon>Embryophyta</taxon>
        <taxon>Tracheophyta</taxon>
        <taxon>Spermatophyta</taxon>
        <taxon>Magnoliopsida</taxon>
        <taxon>eudicotyledons</taxon>
        <taxon>Gunneridae</taxon>
        <taxon>Pentapetalae</taxon>
        <taxon>Dilleniales</taxon>
        <taxon>Dilleniaceae</taxon>
        <taxon>Dillenia</taxon>
    </lineage>
</organism>
<dbReference type="Gene3D" id="2.40.50.140">
    <property type="entry name" value="Nucleic acid-binding proteins"/>
    <property type="match status" value="1"/>
</dbReference>
<evidence type="ECO:0000259" key="1">
    <source>
        <dbReference type="Pfam" id="PF21530"/>
    </source>
</evidence>
<feature type="domain" description="DNA helicase Pif1-like 2B" evidence="1">
    <location>
        <begin position="44"/>
        <end position="88"/>
    </location>
</feature>
<dbReference type="Pfam" id="PF21530">
    <property type="entry name" value="Pif1_2B_dom"/>
    <property type="match status" value="1"/>
</dbReference>
<keyword evidence="3" id="KW-1185">Reference proteome</keyword>
<reference evidence="2 3" key="1">
    <citation type="submission" date="2023-12" db="EMBL/GenBank/DDBJ databases">
        <title>A high-quality genome assembly for Dillenia turbinata (Dilleniales).</title>
        <authorList>
            <person name="Chanderbali A."/>
        </authorList>
    </citation>
    <scope>NUCLEOTIDE SEQUENCE [LARGE SCALE GENOMIC DNA]</scope>
    <source>
        <strain evidence="2">LSX21</strain>
        <tissue evidence="2">Leaf</tissue>
    </source>
</reference>
<dbReference type="PANTHER" id="PTHR10492:SF57">
    <property type="entry name" value="ATP-DEPENDENT DNA HELICASE"/>
    <property type="match status" value="1"/>
</dbReference>
<dbReference type="InterPro" id="IPR012340">
    <property type="entry name" value="NA-bd_OB-fold"/>
</dbReference>
<dbReference type="AlphaFoldDB" id="A0AAN8VLF6"/>
<dbReference type="Proteomes" id="UP001370490">
    <property type="component" value="Unassembled WGS sequence"/>
</dbReference>
<protein>
    <submittedName>
        <fullName evidence="2">DNA helicase Pif1-like</fullName>
    </submittedName>
</protein>
<proteinExistence type="predicted"/>
<keyword evidence="2" id="KW-0378">Hydrolase</keyword>
<accession>A0AAN8VLF6</accession>
<name>A0AAN8VLF6_9MAGN</name>
<keyword evidence="2" id="KW-0067">ATP-binding</keyword>